<protein>
    <submittedName>
        <fullName evidence="5">Flavin reductase family protein</fullName>
    </submittedName>
</protein>
<dbReference type="Proteomes" id="UP001058120">
    <property type="component" value="Chromosome"/>
</dbReference>
<evidence type="ECO:0000313" key="6">
    <source>
        <dbReference type="Proteomes" id="UP001058120"/>
    </source>
</evidence>
<comment type="cofactor">
    <cofactor evidence="1">
        <name>FMN</name>
        <dbReference type="ChEBI" id="CHEBI:58210"/>
    </cofactor>
</comment>
<organism evidence="5 6">
    <name type="scientific">Taurinivorans muris</name>
    <dbReference type="NCBI Taxonomy" id="2787751"/>
    <lineage>
        <taxon>Bacteria</taxon>
        <taxon>Pseudomonadati</taxon>
        <taxon>Thermodesulfobacteriota</taxon>
        <taxon>Desulfovibrionia</taxon>
        <taxon>Desulfovibrionales</taxon>
        <taxon>Desulfovibrionaceae</taxon>
        <taxon>Taurinivorans</taxon>
    </lineage>
</organism>
<feature type="domain" description="Flavin reductase like" evidence="4">
    <location>
        <begin position="17"/>
        <end position="159"/>
    </location>
</feature>
<keyword evidence="2" id="KW-0285">Flavoprotein</keyword>
<gene>
    <name evidence="5" type="ORF">JBF11_00515</name>
</gene>
<dbReference type="InterPro" id="IPR012349">
    <property type="entry name" value="Split_barrel_FMN-bd"/>
</dbReference>
<dbReference type="RefSeq" id="WP_334315438.1">
    <property type="nucleotide sequence ID" value="NZ_CP065938.1"/>
</dbReference>
<dbReference type="InterPro" id="IPR052174">
    <property type="entry name" value="Flavoredoxin"/>
</dbReference>
<reference evidence="5" key="1">
    <citation type="submission" date="2020-12" db="EMBL/GenBank/DDBJ databases">
        <title>Taurinivorans muris gen. nov., sp. nov., fundamental and realized metabolic niche of a ubiquitous sulfidogenic bacterium in the murine intestine.</title>
        <authorList>
            <person name="Ye H."/>
            <person name="Hanson B.T."/>
            <person name="Loy A."/>
        </authorList>
    </citation>
    <scope>NUCLEOTIDE SEQUENCE</scope>
    <source>
        <strain evidence="5">LT0009</strain>
    </source>
</reference>
<dbReference type="PANTHER" id="PTHR43567:SF1">
    <property type="entry name" value="FLAVOREDOXIN"/>
    <property type="match status" value="1"/>
</dbReference>
<evidence type="ECO:0000256" key="3">
    <source>
        <dbReference type="ARBA" id="ARBA00038054"/>
    </source>
</evidence>
<dbReference type="SUPFAM" id="SSF50475">
    <property type="entry name" value="FMN-binding split barrel"/>
    <property type="match status" value="1"/>
</dbReference>
<dbReference type="PANTHER" id="PTHR43567">
    <property type="entry name" value="FLAVOREDOXIN-RELATED-RELATED"/>
    <property type="match status" value="1"/>
</dbReference>
<proteinExistence type="inferred from homology"/>
<accession>A0ABY5Y398</accession>
<evidence type="ECO:0000313" key="5">
    <source>
        <dbReference type="EMBL" id="UWX05847.1"/>
    </source>
</evidence>
<evidence type="ECO:0000256" key="1">
    <source>
        <dbReference type="ARBA" id="ARBA00001917"/>
    </source>
</evidence>
<dbReference type="SMART" id="SM00903">
    <property type="entry name" value="Flavin_Reduct"/>
    <property type="match status" value="1"/>
</dbReference>
<comment type="similarity">
    <text evidence="3">Belongs to the flavoredoxin family.</text>
</comment>
<dbReference type="EMBL" id="CP065938">
    <property type="protein sequence ID" value="UWX05847.1"/>
    <property type="molecule type" value="Genomic_DNA"/>
</dbReference>
<dbReference type="Gene3D" id="2.30.110.10">
    <property type="entry name" value="Electron Transport, Fmn-binding Protein, Chain A"/>
    <property type="match status" value="1"/>
</dbReference>
<evidence type="ECO:0000259" key="4">
    <source>
        <dbReference type="SMART" id="SM00903"/>
    </source>
</evidence>
<evidence type="ECO:0000256" key="2">
    <source>
        <dbReference type="ARBA" id="ARBA00022630"/>
    </source>
</evidence>
<keyword evidence="6" id="KW-1185">Reference proteome</keyword>
<dbReference type="InterPro" id="IPR002563">
    <property type="entry name" value="Flavin_Rdtase-like_dom"/>
</dbReference>
<sequence length="204" mass="22182">MSETDVLKSIGSQNFILPCPIVLVGSYHDSPGGDKIPNIMTAAWSCPCSAQPPALAVAVRGSRQTHKDILKHKAFTLSIPDTKILPEVDYCGIFSVAQENKFERTKLTPVTAEHVDAPYVQECPVVIELTLIKTCDVGTHTLFIGEIMDVKIRESALNAEGLPDPEKLDVLAYVPMLREYRGLGEFKAKAFGIGKTIVASNVSN</sequence>
<dbReference type="Pfam" id="PF01613">
    <property type="entry name" value="Flavin_Reduct"/>
    <property type="match status" value="1"/>
</dbReference>
<name>A0ABY5Y398_9BACT</name>